<comment type="caution">
    <text evidence="2">The sequence shown here is derived from an EMBL/GenBank/DDBJ whole genome shotgun (WGS) entry which is preliminary data.</text>
</comment>
<sequence>MKQKKTILVLVGILAVLSILYAGLHLYNKSLEKKEAKEAEKAKVYVTNEEDIAEISYTGTEENGTMSFVREDGEWYYAPDREIPLNQSTVQNMGDTLAVCQAVRELEEPDDWSDYGLVNPQYTIILRNKEGVETTIYIGQTAGEDYYAAVKGSDKVYTVDSSVISSLSFDLSQYVQTDTVPSISSGNLKKVEVTEGGHTTTYDSEEDMAEMAGGFGALSLKTCEDYHAEDGELKNYGLDEETRITVTAVYEDSATGKEEKYTIYIGDTDDTGASRYVGTDGSRIVYLVSADTVNNTYTPAGQ</sequence>
<evidence type="ECO:0000313" key="3">
    <source>
        <dbReference type="Proteomes" id="UP000295710"/>
    </source>
</evidence>
<dbReference type="Proteomes" id="UP000295710">
    <property type="component" value="Unassembled WGS sequence"/>
</dbReference>
<dbReference type="Pfam" id="PF14238">
    <property type="entry name" value="DUF4340"/>
    <property type="match status" value="2"/>
</dbReference>
<name>A0A4R4FG87_9FIRM</name>
<dbReference type="AlphaFoldDB" id="A0A4R4FG87"/>
<dbReference type="EMBL" id="SMMX01000003">
    <property type="protein sequence ID" value="TDA22724.1"/>
    <property type="molecule type" value="Genomic_DNA"/>
</dbReference>
<feature type="domain" description="DUF4340" evidence="1">
    <location>
        <begin position="75"/>
        <end position="207"/>
    </location>
</feature>
<proteinExistence type="predicted"/>
<keyword evidence="3" id="KW-1185">Reference proteome</keyword>
<accession>A0A4R4FG87</accession>
<dbReference type="RefSeq" id="WP_132275892.1">
    <property type="nucleotide sequence ID" value="NZ_JAOBST010000005.1"/>
</dbReference>
<feature type="domain" description="DUF4340" evidence="1">
    <location>
        <begin position="227"/>
        <end position="291"/>
    </location>
</feature>
<dbReference type="InterPro" id="IPR025641">
    <property type="entry name" value="DUF4340"/>
</dbReference>
<gene>
    <name evidence="2" type="ORF">E1963_04865</name>
</gene>
<reference evidence="2 3" key="1">
    <citation type="journal article" date="2016" name="Nat. Microbiol.">
        <title>The Mouse Intestinal Bacterial Collection (miBC) provides host-specific insight into cultured diversity and functional potential of the gut microbiota.</title>
        <authorList>
            <person name="Lagkouvardos I."/>
            <person name="Pukall R."/>
            <person name="Abt B."/>
            <person name="Foesel B.U."/>
            <person name="Meier-Kolthoff J.P."/>
            <person name="Kumar N."/>
            <person name="Bresciani A."/>
            <person name="Martinez I."/>
            <person name="Just S."/>
            <person name="Ziegler C."/>
            <person name="Brugiroux S."/>
            <person name="Garzetti D."/>
            <person name="Wenning M."/>
            <person name="Bui T.P."/>
            <person name="Wang J."/>
            <person name="Hugenholtz F."/>
            <person name="Plugge C.M."/>
            <person name="Peterson D.A."/>
            <person name="Hornef M.W."/>
            <person name="Baines J.F."/>
            <person name="Smidt H."/>
            <person name="Walter J."/>
            <person name="Kristiansen K."/>
            <person name="Nielsen H.B."/>
            <person name="Haller D."/>
            <person name="Overmann J."/>
            <person name="Stecher B."/>
            <person name="Clavel T."/>
        </authorList>
    </citation>
    <scope>NUCLEOTIDE SEQUENCE [LARGE SCALE GENOMIC DNA]</scope>
    <source>
        <strain evidence="2 3">DSM 28560</strain>
    </source>
</reference>
<protein>
    <submittedName>
        <fullName evidence="2">DUF4340 domain-containing protein</fullName>
    </submittedName>
</protein>
<evidence type="ECO:0000313" key="2">
    <source>
        <dbReference type="EMBL" id="TDA22724.1"/>
    </source>
</evidence>
<evidence type="ECO:0000259" key="1">
    <source>
        <dbReference type="Pfam" id="PF14238"/>
    </source>
</evidence>
<organism evidence="2 3">
    <name type="scientific">Extibacter muris</name>
    <dbReference type="NCBI Taxonomy" id="1796622"/>
    <lineage>
        <taxon>Bacteria</taxon>
        <taxon>Bacillati</taxon>
        <taxon>Bacillota</taxon>
        <taxon>Clostridia</taxon>
        <taxon>Lachnospirales</taxon>
        <taxon>Lachnospiraceae</taxon>
        <taxon>Extibacter</taxon>
    </lineage>
</organism>